<dbReference type="AlphaFoldDB" id="A0A8D8TI12"/>
<reference evidence="1" key="1">
    <citation type="submission" date="2021-05" db="EMBL/GenBank/DDBJ databases">
        <authorList>
            <person name="Alioto T."/>
            <person name="Alioto T."/>
            <person name="Gomez Garrido J."/>
        </authorList>
    </citation>
    <scope>NUCLEOTIDE SEQUENCE</scope>
</reference>
<accession>A0A8D8TI12</accession>
<sequence>MLKKVSRGRQKSPNLGSKFPKWSHCTGWTHFWFLFTVWAPSNHGKSLRNCFCVVDNNVTSYCNCNHYLLLNTTILSSIAKLNTTVLSISPLAELRSRRQNIMIINIQ</sequence>
<proteinExistence type="predicted"/>
<dbReference type="EMBL" id="HBUF01273164">
    <property type="protein sequence ID" value="CAG6685751.1"/>
    <property type="molecule type" value="Transcribed_RNA"/>
</dbReference>
<name>A0A8D8TI12_9HEMI</name>
<organism evidence="1">
    <name type="scientific">Cacopsylla melanoneura</name>
    <dbReference type="NCBI Taxonomy" id="428564"/>
    <lineage>
        <taxon>Eukaryota</taxon>
        <taxon>Metazoa</taxon>
        <taxon>Ecdysozoa</taxon>
        <taxon>Arthropoda</taxon>
        <taxon>Hexapoda</taxon>
        <taxon>Insecta</taxon>
        <taxon>Pterygota</taxon>
        <taxon>Neoptera</taxon>
        <taxon>Paraneoptera</taxon>
        <taxon>Hemiptera</taxon>
        <taxon>Sternorrhyncha</taxon>
        <taxon>Psylloidea</taxon>
        <taxon>Psyllidae</taxon>
        <taxon>Psyllinae</taxon>
        <taxon>Cacopsylla</taxon>
    </lineage>
</organism>
<evidence type="ECO:0000313" key="1">
    <source>
        <dbReference type="EMBL" id="CAG6685751.1"/>
    </source>
</evidence>
<protein>
    <submittedName>
        <fullName evidence="1">Uncharacterized protein</fullName>
    </submittedName>
</protein>